<name>A0A0D8FXZ2_9ACTN</name>
<evidence type="ECO:0008006" key="3">
    <source>
        <dbReference type="Google" id="ProtNLM"/>
    </source>
</evidence>
<keyword evidence="2" id="KW-1185">Reference proteome</keyword>
<dbReference type="EMBL" id="JXUW01000007">
    <property type="protein sequence ID" value="KJE77147.1"/>
    <property type="molecule type" value="Genomic_DNA"/>
</dbReference>
<gene>
    <name evidence="1" type="ORF">FEAC_10770</name>
</gene>
<proteinExistence type="predicted"/>
<evidence type="ECO:0000313" key="1">
    <source>
        <dbReference type="EMBL" id="KJE77147.1"/>
    </source>
</evidence>
<reference evidence="1 2" key="1">
    <citation type="submission" date="2015-01" db="EMBL/GenBank/DDBJ databases">
        <title>Draft genome of the acidophilic iron oxidizer Ferrimicrobium acidiphilum strain T23.</title>
        <authorList>
            <person name="Poehlein A."/>
            <person name="Eisen S."/>
            <person name="Schloemann M."/>
            <person name="Johnson B.D."/>
            <person name="Daniel R."/>
            <person name="Muehling M."/>
        </authorList>
    </citation>
    <scope>NUCLEOTIDE SEQUENCE [LARGE SCALE GENOMIC DNA]</scope>
    <source>
        <strain evidence="1 2">T23</strain>
    </source>
</reference>
<dbReference type="Proteomes" id="UP000032336">
    <property type="component" value="Unassembled WGS sequence"/>
</dbReference>
<comment type="caution">
    <text evidence="1">The sequence shown here is derived from an EMBL/GenBank/DDBJ whole genome shotgun (WGS) entry which is preliminary data.</text>
</comment>
<evidence type="ECO:0000313" key="2">
    <source>
        <dbReference type="Proteomes" id="UP000032336"/>
    </source>
</evidence>
<organism evidence="1 2">
    <name type="scientific">Ferrimicrobium acidiphilum DSM 19497</name>
    <dbReference type="NCBI Taxonomy" id="1121877"/>
    <lineage>
        <taxon>Bacteria</taxon>
        <taxon>Bacillati</taxon>
        <taxon>Actinomycetota</taxon>
        <taxon>Acidimicrobiia</taxon>
        <taxon>Acidimicrobiales</taxon>
        <taxon>Acidimicrobiaceae</taxon>
        <taxon>Ferrimicrobium</taxon>
    </lineage>
</organism>
<dbReference type="STRING" id="1121877.FEAC_10770"/>
<dbReference type="AlphaFoldDB" id="A0A0D8FXZ2"/>
<sequence length="125" mass="13770">MKQRVQPARYRVLAHPAIADDLAMLAGYGPQAVIAARKVLDDLAYARVTGKLLGSRYVTGDLTGYASVKFDVPGSPTRRFRLVYGDIDNETRGVLAIGVRDEHAIYRLALERLQTSNESSTADEF</sequence>
<accession>A0A0D8FXZ2</accession>
<protein>
    <recommendedName>
        <fullName evidence="3">Plasmid stabilization system protein</fullName>
    </recommendedName>
</protein>